<feature type="compositionally biased region" description="Low complexity" evidence="6">
    <location>
        <begin position="70"/>
        <end position="83"/>
    </location>
</feature>
<keyword evidence="3" id="KW-0238">DNA-binding</keyword>
<dbReference type="PROSITE" id="PS50048">
    <property type="entry name" value="ZN2_CY6_FUNGAL_2"/>
    <property type="match status" value="1"/>
</dbReference>
<dbReference type="PROSITE" id="PS00028">
    <property type="entry name" value="ZINC_FINGER_C2H2_1"/>
    <property type="match status" value="1"/>
</dbReference>
<dbReference type="PANTHER" id="PTHR31668:SF23">
    <property type="entry name" value="ZN(II)2CYS6 TRANSCRIPTION FACTOR (EUROFUNG)"/>
    <property type="match status" value="1"/>
</dbReference>
<comment type="caution">
    <text evidence="8">The sequence shown here is derived from an EMBL/GenBank/DDBJ whole genome shotgun (WGS) entry which is preliminary data.</text>
</comment>
<feature type="domain" description="Zn(2)-C6 fungal-type" evidence="7">
    <location>
        <begin position="37"/>
        <end position="68"/>
    </location>
</feature>
<dbReference type="GO" id="GO:0000981">
    <property type="term" value="F:DNA-binding transcription factor activity, RNA polymerase II-specific"/>
    <property type="evidence" value="ECO:0007669"/>
    <property type="project" value="InterPro"/>
</dbReference>
<dbReference type="InterPro" id="IPR001138">
    <property type="entry name" value="Zn2Cys6_DnaBD"/>
</dbReference>
<evidence type="ECO:0000256" key="4">
    <source>
        <dbReference type="ARBA" id="ARBA00023163"/>
    </source>
</evidence>
<evidence type="ECO:0000256" key="6">
    <source>
        <dbReference type="SAM" id="MobiDB-lite"/>
    </source>
</evidence>
<dbReference type="InterPro" id="IPR050797">
    <property type="entry name" value="Carb_Metab_Trans_Reg"/>
</dbReference>
<protein>
    <recommendedName>
        <fullName evidence="7">Zn(2)-C6 fungal-type domain-containing protein</fullName>
    </recommendedName>
</protein>
<evidence type="ECO:0000313" key="9">
    <source>
        <dbReference type="Proteomes" id="UP000324241"/>
    </source>
</evidence>
<feature type="region of interest" description="Disordered" evidence="6">
    <location>
        <begin position="70"/>
        <end position="91"/>
    </location>
</feature>
<feature type="compositionally biased region" description="Polar residues" evidence="6">
    <location>
        <begin position="1"/>
        <end position="10"/>
    </location>
</feature>
<dbReference type="InterPro" id="IPR013087">
    <property type="entry name" value="Znf_C2H2_type"/>
</dbReference>
<dbReference type="CDD" id="cd00067">
    <property type="entry name" value="GAL4"/>
    <property type="match status" value="1"/>
</dbReference>
<evidence type="ECO:0000256" key="1">
    <source>
        <dbReference type="ARBA" id="ARBA00022723"/>
    </source>
</evidence>
<reference evidence="8 9" key="1">
    <citation type="submission" date="2019-08" db="EMBL/GenBank/DDBJ databases">
        <title>The genome sequence of a newly discovered highly antifungal drug resistant Aspergillus species, Aspergillus tanneri NIH 1004.</title>
        <authorList>
            <person name="Mounaud S."/>
            <person name="Singh I."/>
            <person name="Joardar V."/>
            <person name="Pakala S."/>
            <person name="Pakala S."/>
            <person name="Venepally P."/>
            <person name="Chung J.K."/>
            <person name="Losada L."/>
            <person name="Nierman W.C."/>
        </authorList>
    </citation>
    <scope>NUCLEOTIDE SEQUENCE [LARGE SCALE GENOMIC DNA]</scope>
    <source>
        <strain evidence="8 9">NIH1004</strain>
    </source>
</reference>
<evidence type="ECO:0000256" key="3">
    <source>
        <dbReference type="ARBA" id="ARBA00023125"/>
    </source>
</evidence>
<dbReference type="OrthoDB" id="3034343at2759"/>
<dbReference type="RefSeq" id="XP_033430214.1">
    <property type="nucleotide sequence ID" value="XM_033568219.1"/>
</dbReference>
<dbReference type="GO" id="GO:0005634">
    <property type="term" value="C:nucleus"/>
    <property type="evidence" value="ECO:0007669"/>
    <property type="project" value="TreeGrafter"/>
</dbReference>
<dbReference type="VEuPathDB" id="FungiDB:EYZ11_004693"/>
<accession>A0A5M9N143</accession>
<keyword evidence="4" id="KW-0804">Transcription</keyword>
<gene>
    <name evidence="8" type="ORF">ATNIH1004_003542</name>
</gene>
<evidence type="ECO:0000256" key="2">
    <source>
        <dbReference type="ARBA" id="ARBA00023015"/>
    </source>
</evidence>
<dbReference type="InterPro" id="IPR007219">
    <property type="entry name" value="XnlR_reg_dom"/>
</dbReference>
<dbReference type="InterPro" id="IPR036864">
    <property type="entry name" value="Zn2-C6_fun-type_DNA-bd_sf"/>
</dbReference>
<dbReference type="Pfam" id="PF00172">
    <property type="entry name" value="Zn_clus"/>
    <property type="match status" value="1"/>
</dbReference>
<evidence type="ECO:0000313" key="8">
    <source>
        <dbReference type="EMBL" id="KAA8650853.1"/>
    </source>
</evidence>
<dbReference type="CDD" id="cd12148">
    <property type="entry name" value="fungal_TF_MHR"/>
    <property type="match status" value="1"/>
</dbReference>
<dbReference type="SMART" id="SM00906">
    <property type="entry name" value="Fungal_trans"/>
    <property type="match status" value="1"/>
</dbReference>
<keyword evidence="1" id="KW-0479">Metal-binding</keyword>
<dbReference type="PROSITE" id="PS00463">
    <property type="entry name" value="ZN2_CY6_FUNGAL_1"/>
    <property type="match status" value="1"/>
</dbReference>
<dbReference type="GeneID" id="54326244"/>
<dbReference type="GO" id="GO:0003677">
    <property type="term" value="F:DNA binding"/>
    <property type="evidence" value="ECO:0007669"/>
    <property type="project" value="UniProtKB-KW"/>
</dbReference>
<dbReference type="PANTHER" id="PTHR31668">
    <property type="entry name" value="GLUCOSE TRANSPORT TRANSCRIPTION REGULATOR RGT1-RELATED-RELATED"/>
    <property type="match status" value="1"/>
</dbReference>
<dbReference type="SMART" id="SM00066">
    <property type="entry name" value="GAL4"/>
    <property type="match status" value="1"/>
</dbReference>
<feature type="region of interest" description="Disordered" evidence="6">
    <location>
        <begin position="1"/>
        <end position="41"/>
    </location>
</feature>
<name>A0A5M9N143_9EURO</name>
<keyword evidence="2" id="KW-0805">Transcription regulation</keyword>
<organism evidence="8 9">
    <name type="scientific">Aspergillus tanneri</name>
    <dbReference type="NCBI Taxonomy" id="1220188"/>
    <lineage>
        <taxon>Eukaryota</taxon>
        <taxon>Fungi</taxon>
        <taxon>Dikarya</taxon>
        <taxon>Ascomycota</taxon>
        <taxon>Pezizomycotina</taxon>
        <taxon>Eurotiomycetes</taxon>
        <taxon>Eurotiomycetidae</taxon>
        <taxon>Eurotiales</taxon>
        <taxon>Aspergillaceae</taxon>
        <taxon>Aspergillus</taxon>
        <taxon>Aspergillus subgen. Circumdati</taxon>
    </lineage>
</organism>
<keyword evidence="5" id="KW-0539">Nucleus</keyword>
<evidence type="ECO:0000259" key="7">
    <source>
        <dbReference type="PROSITE" id="PS50048"/>
    </source>
</evidence>
<dbReference type="SUPFAM" id="SSF57701">
    <property type="entry name" value="Zn2/Cys6 DNA-binding domain"/>
    <property type="match status" value="1"/>
</dbReference>
<proteinExistence type="predicted"/>
<dbReference type="EMBL" id="QUQM01000001">
    <property type="protein sequence ID" value="KAA8650853.1"/>
    <property type="molecule type" value="Genomic_DNA"/>
</dbReference>
<evidence type="ECO:0000256" key="5">
    <source>
        <dbReference type="ARBA" id="ARBA00023242"/>
    </source>
</evidence>
<dbReference type="AlphaFoldDB" id="A0A5M9N143"/>
<dbReference type="GO" id="GO:0001080">
    <property type="term" value="P:nitrogen catabolite activation of transcription from RNA polymerase II promoter"/>
    <property type="evidence" value="ECO:0007669"/>
    <property type="project" value="TreeGrafter"/>
</dbReference>
<dbReference type="Pfam" id="PF04082">
    <property type="entry name" value="Fungal_trans"/>
    <property type="match status" value="1"/>
</dbReference>
<dbReference type="Proteomes" id="UP000324241">
    <property type="component" value="Unassembled WGS sequence"/>
</dbReference>
<sequence>MRNQSTSSESFPPKPRKFYIQSQFGHPRTPRSRKNRPCDACRRRKTACIIPDKPPCLSCKSRGFDCISSSGAGPTASSPHPGSDASASDSQPLFSVNQASSTPVLPISRILNQNLDPGSASVTADGLLAPTQGISPRDPAAVPATYTLEDIPTKTAHCMGPTAEQDTYLLDAFRSVIMSEEEVDADIIQVYSGDRGSNEDPVHFLLLQDEFPEHTNRAMEAASHGIESTVWPYGPDLVRLFFRHIHPVYPIVSKVRFLRQYIRAKEEIPTSLRGAIYALACVFWNCDPSLRNRRSFVQHELLDHAHSALRRELESPSLFKLQACLLLLHLRPPEIDSVETPSTWILTSQAVACAQMMGLHRDPRPWNIVSSEKKLRKKLWWATYVTDCWSSISHGNPPHISADSFDTSPLDMEDVRFDEDVPDDLSSLVDSSDTSFRVVDGARFMKTVEIAQCLRTVLDCSFQIKPTRDPTIPSPKAQLIRARHTLVDWLNLLPQALGVGSAGGPLNLHNNIPLHLSYYAAQVLLFRALMHPATKEARVDPESNLRQWFSAALDEFKSFTTFMDSLCGDDLGCFWPRHTRSQLILCGNFLIYMFLLAYTPHDIEAAYRLLESFQQSLQRLETAESIDGRLVLRPVTLRINSFFAQASDLLKGASSSSTSIGVNVNTPMTPM</sequence>
<dbReference type="Gene3D" id="4.10.240.10">
    <property type="entry name" value="Zn(2)-C6 fungal-type DNA-binding domain"/>
    <property type="match status" value="1"/>
</dbReference>
<dbReference type="GO" id="GO:0006351">
    <property type="term" value="P:DNA-templated transcription"/>
    <property type="evidence" value="ECO:0007669"/>
    <property type="project" value="InterPro"/>
</dbReference>
<dbReference type="GO" id="GO:0008270">
    <property type="term" value="F:zinc ion binding"/>
    <property type="evidence" value="ECO:0007669"/>
    <property type="project" value="InterPro"/>
</dbReference>